<feature type="region of interest" description="Disordered" evidence="1">
    <location>
        <begin position="79"/>
        <end position="99"/>
    </location>
</feature>
<dbReference type="RefSeq" id="WP_331216026.1">
    <property type="nucleotide sequence ID" value="NZ_JAZGQK010000017.1"/>
</dbReference>
<evidence type="ECO:0000256" key="1">
    <source>
        <dbReference type="SAM" id="MobiDB-lite"/>
    </source>
</evidence>
<sequence length="99" mass="10543">MVRVDTAALRAAAKRLRDEAAGGVDEAIRSTQATDSGGLLGFDQYGSFDGYQAVSRAWRAELGGFAEALRQLADAMEKAADNYDRSDQNAADRFGGGPR</sequence>
<gene>
    <name evidence="2" type="ORF">V1633_20735</name>
</gene>
<organism evidence="2 3">
    <name type="scientific">Plantactinospora sonchi</name>
    <dbReference type="NCBI Taxonomy" id="1544735"/>
    <lineage>
        <taxon>Bacteria</taxon>
        <taxon>Bacillati</taxon>
        <taxon>Actinomycetota</taxon>
        <taxon>Actinomycetes</taxon>
        <taxon>Micromonosporales</taxon>
        <taxon>Micromonosporaceae</taxon>
        <taxon>Plantactinospora</taxon>
    </lineage>
</organism>
<comment type="caution">
    <text evidence="2">The sequence shown here is derived from an EMBL/GenBank/DDBJ whole genome shotgun (WGS) entry which is preliminary data.</text>
</comment>
<dbReference type="Gene3D" id="1.10.287.1060">
    <property type="entry name" value="ESAT-6-like"/>
    <property type="match status" value="1"/>
</dbReference>
<evidence type="ECO:0000313" key="3">
    <source>
        <dbReference type="Proteomes" id="UP001332243"/>
    </source>
</evidence>
<reference evidence="2 3" key="1">
    <citation type="submission" date="2024-01" db="EMBL/GenBank/DDBJ databases">
        <title>Genome insights into Plantactinospora sonchi sp. nov.</title>
        <authorList>
            <person name="Wang L."/>
        </authorList>
    </citation>
    <scope>NUCLEOTIDE SEQUENCE [LARGE SCALE GENOMIC DNA]</scope>
    <source>
        <strain evidence="2 3">NEAU-QY2</strain>
    </source>
</reference>
<dbReference type="EMBL" id="JAZGQK010000017">
    <property type="protein sequence ID" value="MEE6260915.1"/>
    <property type="molecule type" value="Genomic_DNA"/>
</dbReference>
<keyword evidence="3" id="KW-1185">Reference proteome</keyword>
<protein>
    <submittedName>
        <fullName evidence="2">Type VII secretion target</fullName>
    </submittedName>
</protein>
<proteinExistence type="predicted"/>
<dbReference type="Proteomes" id="UP001332243">
    <property type="component" value="Unassembled WGS sequence"/>
</dbReference>
<dbReference type="Pfam" id="PF10824">
    <property type="entry name" value="T7SS_ESX_EspC"/>
    <property type="match status" value="1"/>
</dbReference>
<dbReference type="InterPro" id="IPR022536">
    <property type="entry name" value="EspC"/>
</dbReference>
<evidence type="ECO:0000313" key="2">
    <source>
        <dbReference type="EMBL" id="MEE6260915.1"/>
    </source>
</evidence>
<name>A0ABU7RWY0_9ACTN</name>
<accession>A0ABU7RWY0</accession>
<dbReference type="InterPro" id="IPR036689">
    <property type="entry name" value="ESAT-6-like_sf"/>
</dbReference>
<dbReference type="SUPFAM" id="SSF140453">
    <property type="entry name" value="EsxAB dimer-like"/>
    <property type="match status" value="1"/>
</dbReference>